<organism evidence="1 2">
    <name type="scientific">Chenopodium quinoa</name>
    <name type="common">Quinoa</name>
    <dbReference type="NCBI Taxonomy" id="63459"/>
    <lineage>
        <taxon>Eukaryota</taxon>
        <taxon>Viridiplantae</taxon>
        <taxon>Streptophyta</taxon>
        <taxon>Embryophyta</taxon>
        <taxon>Tracheophyta</taxon>
        <taxon>Spermatophyta</taxon>
        <taxon>Magnoliopsida</taxon>
        <taxon>eudicotyledons</taxon>
        <taxon>Gunneridae</taxon>
        <taxon>Pentapetalae</taxon>
        <taxon>Caryophyllales</taxon>
        <taxon>Chenopodiaceae</taxon>
        <taxon>Chenopodioideae</taxon>
        <taxon>Atripliceae</taxon>
        <taxon>Chenopodium</taxon>
    </lineage>
</organism>
<accession>A0A803MAQ6</accession>
<dbReference type="Gene3D" id="2.40.50.140">
    <property type="entry name" value="Nucleic acid-binding proteins"/>
    <property type="match status" value="1"/>
</dbReference>
<keyword evidence="2" id="KW-1185">Reference proteome</keyword>
<name>A0A803MAQ6_CHEQI</name>
<sequence>MMAKKYVYLNELNSSSKDYTVKVKVIEKARPKTSSKKGTLYQSLMLADDKAVVQHANSEITAAGPTFQSIHTIPRVVESGAKYAGIACDALNTCSKNYPVIGFTALRSSAHKGTNISCEYARIFIVYRARLHTQQLLDRQAKACNVLQEERHWLRISIPQADLNDVITYIGFRSTLKFEAVDDSGAMAFTTFTADTEKLFGKSAEEIHFMKDYEDVQSFGSIYQKLCNNYVLVEVGPTTTLSRNNILQWCLKGIEIEAKKKRQSEVYSNISEMYQSNIDSASGSKAFDQTDNAVTDSELHDTDISNDLPNEHCRKKSCTEEQLDKVDTDVYTSNLYIPDHLTEGEYKNENALPNDSVIRPEKNLGNAIYIKLMEKGDAPIEYDNLITEGDDGSIFEEKTFASDIPAGGSKILPYVDTDLKKIAARVIEKAKELCYSKSV</sequence>
<dbReference type="Gramene" id="AUR62026173-RA">
    <property type="protein sequence ID" value="AUR62026173-RA:cds"/>
    <property type="gene ID" value="AUR62026173"/>
</dbReference>
<dbReference type="Proteomes" id="UP000596660">
    <property type="component" value="Unplaced"/>
</dbReference>
<evidence type="ECO:0000313" key="1">
    <source>
        <dbReference type="EnsemblPlants" id="AUR62026173-RA:cds"/>
    </source>
</evidence>
<reference evidence="1" key="1">
    <citation type="journal article" date="2017" name="Nature">
        <title>The genome of Chenopodium quinoa.</title>
        <authorList>
            <person name="Jarvis D.E."/>
            <person name="Ho Y.S."/>
            <person name="Lightfoot D.J."/>
            <person name="Schmoeckel S.M."/>
            <person name="Li B."/>
            <person name="Borm T.J.A."/>
            <person name="Ohyanagi H."/>
            <person name="Mineta K."/>
            <person name="Michell C.T."/>
            <person name="Saber N."/>
            <person name="Kharbatia N.M."/>
            <person name="Rupper R.R."/>
            <person name="Sharp A.R."/>
            <person name="Dally N."/>
            <person name="Boughton B.A."/>
            <person name="Woo Y.H."/>
            <person name="Gao G."/>
            <person name="Schijlen E.G.W.M."/>
            <person name="Guo X."/>
            <person name="Momin A.A."/>
            <person name="Negrao S."/>
            <person name="Al-Babili S."/>
            <person name="Gehring C."/>
            <person name="Roessner U."/>
            <person name="Jung C."/>
            <person name="Murphy K."/>
            <person name="Arold S.T."/>
            <person name="Gojobori T."/>
            <person name="van der Linden C.G."/>
            <person name="van Loo E.N."/>
            <person name="Jellen E.N."/>
            <person name="Maughan P.J."/>
            <person name="Tester M."/>
        </authorList>
    </citation>
    <scope>NUCLEOTIDE SEQUENCE [LARGE SCALE GENOMIC DNA]</scope>
    <source>
        <strain evidence="1">cv. PI 614886</strain>
    </source>
</reference>
<dbReference type="InterPro" id="IPR012340">
    <property type="entry name" value="NA-bd_OB-fold"/>
</dbReference>
<dbReference type="EnsemblPlants" id="AUR62026173-RA">
    <property type="protein sequence ID" value="AUR62026173-RA:cds"/>
    <property type="gene ID" value="AUR62026173"/>
</dbReference>
<reference evidence="1" key="2">
    <citation type="submission" date="2021-03" db="UniProtKB">
        <authorList>
            <consortium name="EnsemblPlants"/>
        </authorList>
    </citation>
    <scope>IDENTIFICATION</scope>
</reference>
<proteinExistence type="predicted"/>
<protein>
    <submittedName>
        <fullName evidence="1">Uncharacterized protein</fullName>
    </submittedName>
</protein>
<evidence type="ECO:0000313" key="2">
    <source>
        <dbReference type="Proteomes" id="UP000596660"/>
    </source>
</evidence>
<dbReference type="AlphaFoldDB" id="A0A803MAQ6"/>